<dbReference type="GO" id="GO:0016020">
    <property type="term" value="C:membrane"/>
    <property type="evidence" value="ECO:0007669"/>
    <property type="project" value="GOC"/>
</dbReference>
<keyword evidence="4 7" id="KW-0677">Repeat</keyword>
<comment type="catalytic activity">
    <reaction evidence="7">
        <text>a UDP-3-O-[(3R)-3-hydroxyacyl]-alpha-D-glucosamine + a (3R)-hydroxyacyl-[ACP] = a UDP-2-N,3-O-bis[(3R)-3-hydroxyacyl]-alpha-D-glucosamine + holo-[ACP] + H(+)</text>
        <dbReference type="Rhea" id="RHEA:53836"/>
        <dbReference type="Rhea" id="RHEA-COMP:9685"/>
        <dbReference type="Rhea" id="RHEA-COMP:9945"/>
        <dbReference type="ChEBI" id="CHEBI:15378"/>
        <dbReference type="ChEBI" id="CHEBI:64479"/>
        <dbReference type="ChEBI" id="CHEBI:78827"/>
        <dbReference type="ChEBI" id="CHEBI:137740"/>
        <dbReference type="ChEBI" id="CHEBI:137748"/>
        <dbReference type="EC" id="2.3.1.191"/>
    </reaction>
</comment>
<dbReference type="UniPathway" id="UPA00973"/>
<dbReference type="PANTHER" id="PTHR43378:SF2">
    <property type="entry name" value="UDP-3-O-ACYLGLUCOSAMINE N-ACYLTRANSFERASE 1, MITOCHONDRIAL-RELATED"/>
    <property type="match status" value="1"/>
</dbReference>
<dbReference type="SUPFAM" id="SSF51161">
    <property type="entry name" value="Trimeric LpxA-like enzymes"/>
    <property type="match status" value="1"/>
</dbReference>
<comment type="caution">
    <text evidence="9">The sequence shown here is derived from an EMBL/GenBank/DDBJ whole genome shotgun (WGS) entry which is preliminary data.</text>
</comment>
<dbReference type="GO" id="GO:0103118">
    <property type="term" value="F:UDP-3-O-[(3R)-3-hydroxyacyl]-glucosamine N-acyltransferase activity"/>
    <property type="evidence" value="ECO:0007669"/>
    <property type="project" value="UniProtKB-EC"/>
</dbReference>
<dbReference type="GO" id="GO:0016410">
    <property type="term" value="F:N-acyltransferase activity"/>
    <property type="evidence" value="ECO:0007669"/>
    <property type="project" value="InterPro"/>
</dbReference>
<comment type="function">
    <text evidence="7">Catalyzes the N-acylation of UDP-3-O-acylglucosamine using 3-hydroxyacyl-ACP as the acyl donor. Is involved in the biosynthesis of lipid A, a phosphorylated glycolipid that anchors the lipopolysaccharide to the outer membrane of the cell.</text>
</comment>
<feature type="domain" description="UDP-3-O-[3-hydroxymyristoyl] glucosamine N-acyltransferase non-repeat region" evidence="8">
    <location>
        <begin position="22"/>
        <end position="91"/>
    </location>
</feature>
<keyword evidence="2 7" id="KW-0441">Lipid A biosynthesis</keyword>
<comment type="subunit">
    <text evidence="7">Homotrimer.</text>
</comment>
<sequence length="358" mass="38600">MLNLPLSEVAKITGAEPGAKQDVTVRELCALEDAREGGICYLTSLEKTDLLKDLKASVLIVPQEAKGKELPFQGALLYAQNPEWAFILLMKYADAQKQKHTPGIHPTAVISPSAKLGADVCVGAYTVIEDGVTVGDGTVIFPQCYIGKNVTIGKNCYIYPQVVIREECVLKDYVILQAGAKIGSDGFGFTFHEGRHQKIPQIGNVVLGNDVEVQSNSCIDRAKISSTYIGDNTKIDNLVQVGHNVKVGMSTIMCAQVGVAGTTDIGNGVILAGQVGLAGHMKIGDRVQIGAQSGVISSIPAGQVYFGYPAMPQREAFKQQAMLRKLPELYKEFRAMKKQADEVQKLSFFGKLKKLLGL</sequence>
<dbReference type="OrthoDB" id="9784739at2"/>
<keyword evidence="3 7" id="KW-0808">Transferase</keyword>
<dbReference type="EMBL" id="NFJD01000004">
    <property type="protein sequence ID" value="OUO56232.1"/>
    <property type="molecule type" value="Genomic_DNA"/>
</dbReference>
<dbReference type="NCBIfam" id="NF002060">
    <property type="entry name" value="PRK00892.1"/>
    <property type="match status" value="1"/>
</dbReference>
<evidence type="ECO:0000313" key="10">
    <source>
        <dbReference type="Proteomes" id="UP000196368"/>
    </source>
</evidence>
<evidence type="ECO:0000256" key="1">
    <source>
        <dbReference type="ARBA" id="ARBA00022516"/>
    </source>
</evidence>
<dbReference type="HAMAP" id="MF_00523">
    <property type="entry name" value="LpxD"/>
    <property type="match status" value="1"/>
</dbReference>
<evidence type="ECO:0000256" key="2">
    <source>
        <dbReference type="ARBA" id="ARBA00022556"/>
    </source>
</evidence>
<dbReference type="InterPro" id="IPR011004">
    <property type="entry name" value="Trimer_LpxA-like_sf"/>
</dbReference>
<evidence type="ECO:0000259" key="8">
    <source>
        <dbReference type="Pfam" id="PF04613"/>
    </source>
</evidence>
<accession>A0A1Y4DCB9</accession>
<dbReference type="InterPro" id="IPR020573">
    <property type="entry name" value="UDP_GlcNAc_AcTrfase_non-rep"/>
</dbReference>
<dbReference type="AlphaFoldDB" id="A0A1Y4DCB9"/>
<dbReference type="InterPro" id="IPR001451">
    <property type="entry name" value="Hexapep"/>
</dbReference>
<keyword evidence="6 7" id="KW-0012">Acyltransferase</keyword>
<dbReference type="Proteomes" id="UP000196368">
    <property type="component" value="Unassembled WGS sequence"/>
</dbReference>
<evidence type="ECO:0000256" key="6">
    <source>
        <dbReference type="ARBA" id="ARBA00023315"/>
    </source>
</evidence>
<dbReference type="NCBIfam" id="TIGR01853">
    <property type="entry name" value="lipid_A_lpxD"/>
    <property type="match status" value="1"/>
</dbReference>
<organism evidence="9 10">
    <name type="scientific">Candidatus Avelusimicrobium gallicola</name>
    <dbReference type="NCBI Taxonomy" id="2562704"/>
    <lineage>
        <taxon>Bacteria</taxon>
        <taxon>Pseudomonadati</taxon>
        <taxon>Elusimicrobiota</taxon>
        <taxon>Elusimicrobia</taxon>
        <taxon>Elusimicrobiales</taxon>
        <taxon>Elusimicrobiaceae</taxon>
        <taxon>Candidatus Avelusimicrobium</taxon>
    </lineage>
</organism>
<dbReference type="InterPro" id="IPR007691">
    <property type="entry name" value="LpxD"/>
</dbReference>
<reference evidence="10" key="1">
    <citation type="submission" date="2017-04" db="EMBL/GenBank/DDBJ databases">
        <title>Function of individual gut microbiota members based on whole genome sequencing of pure cultures obtained from chicken caecum.</title>
        <authorList>
            <person name="Medvecky M."/>
            <person name="Cejkova D."/>
            <person name="Polansky O."/>
            <person name="Karasova D."/>
            <person name="Kubasova T."/>
            <person name="Cizek A."/>
            <person name="Rychlik I."/>
        </authorList>
    </citation>
    <scope>NUCLEOTIDE SEQUENCE [LARGE SCALE GENOMIC DNA]</scope>
    <source>
        <strain evidence="10">An273</strain>
    </source>
</reference>
<evidence type="ECO:0000256" key="7">
    <source>
        <dbReference type="HAMAP-Rule" id="MF_00523"/>
    </source>
</evidence>
<dbReference type="RefSeq" id="WP_087289107.1">
    <property type="nucleotide sequence ID" value="NZ_NFJD01000004.1"/>
</dbReference>
<dbReference type="Pfam" id="PF00132">
    <property type="entry name" value="Hexapep"/>
    <property type="match status" value="1"/>
</dbReference>
<keyword evidence="10" id="KW-1185">Reference proteome</keyword>
<dbReference type="Gene3D" id="3.40.1390.10">
    <property type="entry name" value="MurE/MurF, N-terminal domain"/>
    <property type="match status" value="1"/>
</dbReference>
<evidence type="ECO:0000256" key="3">
    <source>
        <dbReference type="ARBA" id="ARBA00022679"/>
    </source>
</evidence>
<comment type="similarity">
    <text evidence="7">Belongs to the transferase hexapeptide repeat family. LpxD subfamily.</text>
</comment>
<evidence type="ECO:0000256" key="5">
    <source>
        <dbReference type="ARBA" id="ARBA00023098"/>
    </source>
</evidence>
<evidence type="ECO:0000256" key="4">
    <source>
        <dbReference type="ARBA" id="ARBA00022737"/>
    </source>
</evidence>
<evidence type="ECO:0000313" key="9">
    <source>
        <dbReference type="EMBL" id="OUO56232.1"/>
    </source>
</evidence>
<feature type="active site" description="Proton acceptor" evidence="7">
    <location>
        <position position="243"/>
    </location>
</feature>
<dbReference type="CDD" id="cd03352">
    <property type="entry name" value="LbH_LpxD"/>
    <property type="match status" value="1"/>
</dbReference>
<keyword evidence="5 7" id="KW-0443">Lipid metabolism</keyword>
<dbReference type="Pfam" id="PF04613">
    <property type="entry name" value="LpxD"/>
    <property type="match status" value="1"/>
</dbReference>
<dbReference type="GO" id="GO:0009245">
    <property type="term" value="P:lipid A biosynthetic process"/>
    <property type="evidence" value="ECO:0007669"/>
    <property type="project" value="UniProtKB-UniRule"/>
</dbReference>
<dbReference type="EC" id="2.3.1.191" evidence="7"/>
<proteinExistence type="inferred from homology"/>
<gene>
    <name evidence="7" type="primary">lpxD</name>
    <name evidence="9" type="ORF">B5F75_06335</name>
</gene>
<dbReference type="PANTHER" id="PTHR43378">
    <property type="entry name" value="UDP-3-O-ACYLGLUCOSAMINE N-ACYLTRANSFERASE"/>
    <property type="match status" value="1"/>
</dbReference>
<comment type="pathway">
    <text evidence="7">Bacterial outer membrane biogenesis; LPS lipid A biosynthesis.</text>
</comment>
<name>A0A1Y4DCB9_9BACT</name>
<dbReference type="Gene3D" id="2.160.10.10">
    <property type="entry name" value="Hexapeptide repeat proteins"/>
    <property type="match status" value="1"/>
</dbReference>
<keyword evidence="1 7" id="KW-0444">Lipid biosynthesis</keyword>
<protein>
    <recommendedName>
        <fullName evidence="7">UDP-3-O-acylglucosamine N-acyltransferase</fullName>
        <ecNumber evidence="7">2.3.1.191</ecNumber>
    </recommendedName>
</protein>